<evidence type="ECO:0000313" key="1">
    <source>
        <dbReference type="EMBL" id="OIW16808.1"/>
    </source>
</evidence>
<dbReference type="EMBL" id="CM007362">
    <property type="protein sequence ID" value="OIW16808.1"/>
    <property type="molecule type" value="Genomic_DNA"/>
</dbReference>
<dbReference type="AlphaFoldDB" id="A0A1J7IVM0"/>
<keyword evidence="2" id="KW-1185">Reference proteome</keyword>
<reference evidence="1 2" key="1">
    <citation type="journal article" date="2017" name="Plant Biotechnol. J.">
        <title>A comprehensive draft genome sequence for lupin (Lupinus angustifolius), an emerging health food: insights into plant-microbe interactions and legume evolution.</title>
        <authorList>
            <person name="Hane J.K."/>
            <person name="Ming Y."/>
            <person name="Kamphuis L.G."/>
            <person name="Nelson M.N."/>
            <person name="Garg G."/>
            <person name="Atkins C.A."/>
            <person name="Bayer P.E."/>
            <person name="Bravo A."/>
            <person name="Bringans S."/>
            <person name="Cannon S."/>
            <person name="Edwards D."/>
            <person name="Foley R."/>
            <person name="Gao L.L."/>
            <person name="Harrison M.J."/>
            <person name="Huang W."/>
            <person name="Hurgobin B."/>
            <person name="Li S."/>
            <person name="Liu C.W."/>
            <person name="McGrath A."/>
            <person name="Morahan G."/>
            <person name="Murray J."/>
            <person name="Weller J."/>
            <person name="Jian J."/>
            <person name="Singh K.B."/>
        </authorList>
    </citation>
    <scope>NUCLEOTIDE SEQUENCE [LARGE SCALE GENOMIC DNA]</scope>
    <source>
        <strain evidence="2">cv. Tanjil</strain>
        <tissue evidence="1">Whole plant</tissue>
    </source>
</reference>
<dbReference type="Gramene" id="OIW16808">
    <property type="protein sequence ID" value="OIW16808"/>
    <property type="gene ID" value="TanjilG_28519"/>
</dbReference>
<gene>
    <name evidence="1" type="ORF">TanjilG_28519</name>
</gene>
<protein>
    <submittedName>
        <fullName evidence="1">Uncharacterized protein</fullName>
    </submittedName>
</protein>
<name>A0A1J7IVM0_LUPAN</name>
<accession>A0A1J7IVM0</accession>
<organism evidence="1 2">
    <name type="scientific">Lupinus angustifolius</name>
    <name type="common">Narrow-leaved blue lupine</name>
    <dbReference type="NCBI Taxonomy" id="3871"/>
    <lineage>
        <taxon>Eukaryota</taxon>
        <taxon>Viridiplantae</taxon>
        <taxon>Streptophyta</taxon>
        <taxon>Embryophyta</taxon>
        <taxon>Tracheophyta</taxon>
        <taxon>Spermatophyta</taxon>
        <taxon>Magnoliopsida</taxon>
        <taxon>eudicotyledons</taxon>
        <taxon>Gunneridae</taxon>
        <taxon>Pentapetalae</taxon>
        <taxon>rosids</taxon>
        <taxon>fabids</taxon>
        <taxon>Fabales</taxon>
        <taxon>Fabaceae</taxon>
        <taxon>Papilionoideae</taxon>
        <taxon>50 kb inversion clade</taxon>
        <taxon>genistoids sensu lato</taxon>
        <taxon>core genistoids</taxon>
        <taxon>Genisteae</taxon>
        <taxon>Lupinus</taxon>
    </lineage>
</organism>
<proteinExistence type="predicted"/>
<dbReference type="Proteomes" id="UP000188354">
    <property type="component" value="Chromosome LG02"/>
</dbReference>
<evidence type="ECO:0000313" key="2">
    <source>
        <dbReference type="Proteomes" id="UP000188354"/>
    </source>
</evidence>
<sequence length="89" mass="9748">MLLNCFLFGLNPKIGRELAIQQPFSVIHAIGLAMLVESKLVAARFGVGRFTHPTQNYIGIVQIALINSNPTTLLIKSLTTAQMQECHAL</sequence>